<proteinExistence type="predicted"/>
<dbReference type="AlphaFoldDB" id="A0AAN5CT00"/>
<dbReference type="Proteomes" id="UP001328107">
    <property type="component" value="Unassembled WGS sequence"/>
</dbReference>
<feature type="non-terminal residue" evidence="2">
    <location>
        <position position="1"/>
    </location>
</feature>
<evidence type="ECO:0000313" key="2">
    <source>
        <dbReference type="EMBL" id="GMR50223.1"/>
    </source>
</evidence>
<name>A0AAN5CT00_9BILA</name>
<evidence type="ECO:0000313" key="3">
    <source>
        <dbReference type="Proteomes" id="UP001328107"/>
    </source>
</evidence>
<protein>
    <submittedName>
        <fullName evidence="2">Uncharacterized protein</fullName>
    </submittedName>
</protein>
<accession>A0AAN5CT00</accession>
<reference evidence="3" key="1">
    <citation type="submission" date="2022-10" db="EMBL/GenBank/DDBJ databases">
        <title>Genome assembly of Pristionchus species.</title>
        <authorList>
            <person name="Yoshida K."/>
            <person name="Sommer R.J."/>
        </authorList>
    </citation>
    <scope>NUCLEOTIDE SEQUENCE [LARGE SCALE GENOMIC DNA]</scope>
    <source>
        <strain evidence="3">RS5460</strain>
    </source>
</reference>
<organism evidence="2 3">
    <name type="scientific">Pristionchus mayeri</name>
    <dbReference type="NCBI Taxonomy" id="1317129"/>
    <lineage>
        <taxon>Eukaryota</taxon>
        <taxon>Metazoa</taxon>
        <taxon>Ecdysozoa</taxon>
        <taxon>Nematoda</taxon>
        <taxon>Chromadorea</taxon>
        <taxon>Rhabditida</taxon>
        <taxon>Rhabditina</taxon>
        <taxon>Diplogasteromorpha</taxon>
        <taxon>Diplogasteroidea</taxon>
        <taxon>Neodiplogasteridae</taxon>
        <taxon>Pristionchus</taxon>
    </lineage>
</organism>
<gene>
    <name evidence="2" type="ORF">PMAYCL1PPCAC_20418</name>
</gene>
<feature type="region of interest" description="Disordered" evidence="1">
    <location>
        <begin position="238"/>
        <end position="276"/>
    </location>
</feature>
<keyword evidence="3" id="KW-1185">Reference proteome</keyword>
<evidence type="ECO:0000256" key="1">
    <source>
        <dbReference type="SAM" id="MobiDB-lite"/>
    </source>
</evidence>
<comment type="caution">
    <text evidence="2">The sequence shown here is derived from an EMBL/GenBank/DDBJ whole genome shotgun (WGS) entry which is preliminary data.</text>
</comment>
<feature type="compositionally biased region" description="Basic and acidic residues" evidence="1">
    <location>
        <begin position="266"/>
        <end position="276"/>
    </location>
</feature>
<dbReference type="EMBL" id="BTRK01000004">
    <property type="protein sequence ID" value="GMR50223.1"/>
    <property type="molecule type" value="Genomic_DNA"/>
</dbReference>
<sequence>SFLPFSLVSDGLVDRLDRSTVSSIPYSLHPTVLYWISIDIRMEVDEDELTQRETESYHSLCTSLSLEDLHTALHHITSRCATAVSLTQIIDAPERWRQFLGDTAVDQEGLADLPQQNKPESDTVQSTLETVIANIRDDNAEPSISTPRRQSVELNEGDICTLEIPSANLDQYDDPWAPPNTIADDISPRADCAPTCSTIDSISPSASRERMAAEVGEYLLIKGGAWHLNVNDSVRVEMTTPERKKGRSRSRSPLRAESTTTCPWEESGREIRYGGR</sequence>